<evidence type="ECO:0000313" key="3">
    <source>
        <dbReference type="Proteomes" id="UP000596742"/>
    </source>
</evidence>
<dbReference type="Pfam" id="PF01693">
    <property type="entry name" value="Cauli_VI"/>
    <property type="match status" value="1"/>
</dbReference>
<dbReference type="OrthoDB" id="6105938at2759"/>
<name>A0A8B6EW79_MYTGA</name>
<evidence type="ECO:0000313" key="2">
    <source>
        <dbReference type="EMBL" id="VDI40004.1"/>
    </source>
</evidence>
<protein>
    <recommendedName>
        <fullName evidence="1">Ribonuclease H1 N-terminal domain-containing protein</fullName>
    </recommendedName>
</protein>
<dbReference type="SUPFAM" id="SSF55658">
    <property type="entry name" value="L9 N-domain-like"/>
    <property type="match status" value="1"/>
</dbReference>
<organism evidence="2 3">
    <name type="scientific">Mytilus galloprovincialis</name>
    <name type="common">Mediterranean mussel</name>
    <dbReference type="NCBI Taxonomy" id="29158"/>
    <lineage>
        <taxon>Eukaryota</taxon>
        <taxon>Metazoa</taxon>
        <taxon>Spiralia</taxon>
        <taxon>Lophotrochozoa</taxon>
        <taxon>Mollusca</taxon>
        <taxon>Bivalvia</taxon>
        <taxon>Autobranchia</taxon>
        <taxon>Pteriomorphia</taxon>
        <taxon>Mytilida</taxon>
        <taxon>Mytiloidea</taxon>
        <taxon>Mytilidae</taxon>
        <taxon>Mytilinae</taxon>
        <taxon>Mytilus</taxon>
    </lineage>
</organism>
<dbReference type="AlphaFoldDB" id="A0A8B6EW79"/>
<dbReference type="InterPro" id="IPR037056">
    <property type="entry name" value="RNase_H1_N_sf"/>
</dbReference>
<accession>A0A8B6EW79</accession>
<reference evidence="2" key="1">
    <citation type="submission" date="2018-11" db="EMBL/GenBank/DDBJ databases">
        <authorList>
            <person name="Alioto T."/>
            <person name="Alioto T."/>
        </authorList>
    </citation>
    <scope>NUCLEOTIDE SEQUENCE</scope>
</reference>
<feature type="non-terminal residue" evidence="2">
    <location>
        <position position="110"/>
    </location>
</feature>
<comment type="caution">
    <text evidence="2">The sequence shown here is derived from an EMBL/GenBank/DDBJ whole genome shotgun (WGS) entry which is preliminary data.</text>
</comment>
<dbReference type="Gene3D" id="3.40.970.10">
    <property type="entry name" value="Ribonuclease H1, N-terminal domain"/>
    <property type="match status" value="1"/>
</dbReference>
<proteinExistence type="predicted"/>
<evidence type="ECO:0000259" key="1">
    <source>
        <dbReference type="Pfam" id="PF01693"/>
    </source>
</evidence>
<dbReference type="InterPro" id="IPR009027">
    <property type="entry name" value="Ribosomal_bL9/RNase_H1_N"/>
</dbReference>
<sequence length="110" mass="12409">MSSKLFYSVARGVRPAIYTIWSKCELNVQKFPHAVFKGFHTIDQAVAFFIAGSAFQNCHNIPVFEDIETTKYPIDYEHESKNPPCSVDTSDVSIINENKANDENNNDTCS</sequence>
<feature type="domain" description="Ribonuclease H1 N-terminal" evidence="1">
    <location>
        <begin position="6"/>
        <end position="48"/>
    </location>
</feature>
<dbReference type="Proteomes" id="UP000596742">
    <property type="component" value="Unassembled WGS sequence"/>
</dbReference>
<gene>
    <name evidence="2" type="ORF">MGAL_10B041195</name>
</gene>
<keyword evidence="3" id="KW-1185">Reference proteome</keyword>
<dbReference type="EMBL" id="UYJE01005746">
    <property type="protein sequence ID" value="VDI40004.1"/>
    <property type="molecule type" value="Genomic_DNA"/>
</dbReference>
<dbReference type="InterPro" id="IPR011320">
    <property type="entry name" value="RNase_H1_N"/>
</dbReference>